<dbReference type="PANTHER" id="PTHR30055:SF234">
    <property type="entry name" value="HTH-TYPE TRANSCRIPTIONAL REGULATOR BETI"/>
    <property type="match status" value="1"/>
</dbReference>
<evidence type="ECO:0000256" key="1">
    <source>
        <dbReference type="ARBA" id="ARBA00023015"/>
    </source>
</evidence>
<gene>
    <name evidence="7" type="ORF">WSS_A07989</name>
</gene>
<dbReference type="PROSITE" id="PS01081">
    <property type="entry name" value="HTH_TETR_1"/>
    <property type="match status" value="1"/>
</dbReference>
<dbReference type="PRINTS" id="PR00455">
    <property type="entry name" value="HTHTETR"/>
</dbReference>
<feature type="compositionally biased region" description="Basic and acidic residues" evidence="5">
    <location>
        <begin position="214"/>
        <end position="227"/>
    </location>
</feature>
<dbReference type="Gene3D" id="1.10.10.60">
    <property type="entry name" value="Homeodomain-like"/>
    <property type="match status" value="1"/>
</dbReference>
<name>K8XNP6_RHOOP</name>
<accession>K8XNP6</accession>
<dbReference type="GO" id="GO:0003700">
    <property type="term" value="F:DNA-binding transcription factor activity"/>
    <property type="evidence" value="ECO:0007669"/>
    <property type="project" value="TreeGrafter"/>
</dbReference>
<dbReference type="PROSITE" id="PS50977">
    <property type="entry name" value="HTH_TETR_2"/>
    <property type="match status" value="1"/>
</dbReference>
<protein>
    <submittedName>
        <fullName evidence="7">TetR family transcriptional regulator</fullName>
    </submittedName>
</protein>
<dbReference type="Gene3D" id="1.10.357.10">
    <property type="entry name" value="Tetracycline Repressor, domain 2"/>
    <property type="match status" value="1"/>
</dbReference>
<dbReference type="AlphaFoldDB" id="K8XNP6"/>
<evidence type="ECO:0000256" key="5">
    <source>
        <dbReference type="SAM" id="MobiDB-lite"/>
    </source>
</evidence>
<dbReference type="InterPro" id="IPR023772">
    <property type="entry name" value="DNA-bd_HTH_TetR-type_CS"/>
</dbReference>
<dbReference type="SUPFAM" id="SSF46689">
    <property type="entry name" value="Homeodomain-like"/>
    <property type="match status" value="1"/>
</dbReference>
<feature type="domain" description="HTH tetR-type" evidence="6">
    <location>
        <begin position="22"/>
        <end position="82"/>
    </location>
</feature>
<evidence type="ECO:0000313" key="8">
    <source>
        <dbReference type="Proteomes" id="UP000005951"/>
    </source>
</evidence>
<evidence type="ECO:0000256" key="4">
    <source>
        <dbReference type="PROSITE-ProRule" id="PRU00335"/>
    </source>
</evidence>
<comment type="caution">
    <text evidence="7">The sequence shown here is derived from an EMBL/GenBank/DDBJ whole genome shotgun (WGS) entry which is preliminary data.</text>
</comment>
<dbReference type="InterPro" id="IPR001647">
    <property type="entry name" value="HTH_TetR"/>
</dbReference>
<proteinExistence type="predicted"/>
<feature type="region of interest" description="Disordered" evidence="5">
    <location>
        <begin position="207"/>
        <end position="227"/>
    </location>
</feature>
<evidence type="ECO:0000259" key="6">
    <source>
        <dbReference type="PROSITE" id="PS50977"/>
    </source>
</evidence>
<dbReference type="RefSeq" id="WP_005254736.1">
    <property type="nucleotide sequence ID" value="NZ_AJYC02000023.1"/>
</dbReference>
<feature type="DNA-binding region" description="H-T-H motif" evidence="4">
    <location>
        <begin position="45"/>
        <end position="64"/>
    </location>
</feature>
<evidence type="ECO:0000313" key="7">
    <source>
        <dbReference type="EMBL" id="EKT83273.1"/>
    </source>
</evidence>
<evidence type="ECO:0000256" key="2">
    <source>
        <dbReference type="ARBA" id="ARBA00023125"/>
    </source>
</evidence>
<dbReference type="PANTHER" id="PTHR30055">
    <property type="entry name" value="HTH-TYPE TRANSCRIPTIONAL REGULATOR RUTR"/>
    <property type="match status" value="1"/>
</dbReference>
<dbReference type="InterPro" id="IPR050109">
    <property type="entry name" value="HTH-type_TetR-like_transc_reg"/>
</dbReference>
<keyword evidence="2 4" id="KW-0238">DNA-binding</keyword>
<keyword evidence="1" id="KW-0805">Transcription regulation</keyword>
<keyword evidence="3" id="KW-0804">Transcription</keyword>
<dbReference type="EMBL" id="AJYC02000023">
    <property type="protein sequence ID" value="EKT83273.1"/>
    <property type="molecule type" value="Genomic_DNA"/>
</dbReference>
<evidence type="ECO:0000256" key="3">
    <source>
        <dbReference type="ARBA" id="ARBA00023163"/>
    </source>
</evidence>
<organism evidence="7 8">
    <name type="scientific">Rhodococcus opacus M213</name>
    <dbReference type="NCBI Taxonomy" id="1129896"/>
    <lineage>
        <taxon>Bacteria</taxon>
        <taxon>Bacillati</taxon>
        <taxon>Actinomycetota</taxon>
        <taxon>Actinomycetes</taxon>
        <taxon>Mycobacteriales</taxon>
        <taxon>Nocardiaceae</taxon>
        <taxon>Rhodococcus</taxon>
    </lineage>
</organism>
<dbReference type="GO" id="GO:0000976">
    <property type="term" value="F:transcription cis-regulatory region binding"/>
    <property type="evidence" value="ECO:0007669"/>
    <property type="project" value="TreeGrafter"/>
</dbReference>
<sequence length="227" mass="25340">MSTTETASPTDSSAPRVGRKKRATRARIVECAIPLFSEYGYDKITMESIAKAAGISRANLYLHFKAKAELVDAMLEQLSPEVVDSYRTLDSLDPADTDSLRRWVEDSSQLWVDRRRQLETLEHALSVEPVVSQRWYQTLSEAADAMTTFLGRYPDGPERQRARLTLVTTMLGFERTLYFVLVRSAPADHSDVIDVLTAQWHAALAGATTPGRRTRGDAHGGERGPTR</sequence>
<dbReference type="Pfam" id="PF00440">
    <property type="entry name" value="TetR_N"/>
    <property type="match status" value="1"/>
</dbReference>
<reference evidence="7 8" key="1">
    <citation type="journal article" date="2013" name="Genome Announc.">
        <title>Draft Genome Sequence of Rhodococcus opacus Strain M213 Shows a Diverse Catabolic Potential.</title>
        <authorList>
            <person name="Pathak A."/>
            <person name="Green S.J."/>
            <person name="Ogram A."/>
            <person name="Chauhan A."/>
        </authorList>
    </citation>
    <scope>NUCLEOTIDE SEQUENCE [LARGE SCALE GENOMIC DNA]</scope>
    <source>
        <strain evidence="7 8">M213</strain>
    </source>
</reference>
<dbReference type="Proteomes" id="UP000005951">
    <property type="component" value="Unassembled WGS sequence"/>
</dbReference>
<dbReference type="InterPro" id="IPR009057">
    <property type="entry name" value="Homeodomain-like_sf"/>
</dbReference>